<feature type="compositionally biased region" description="Acidic residues" evidence="9">
    <location>
        <begin position="1"/>
        <end position="16"/>
    </location>
</feature>
<evidence type="ECO:0000256" key="2">
    <source>
        <dbReference type="ARBA" id="ARBA00004496"/>
    </source>
</evidence>
<reference evidence="10 11" key="1">
    <citation type="submission" date="2020-06" db="EMBL/GenBank/DDBJ databases">
        <authorList>
            <consortium name="Wellcome Sanger Institute Data Sharing"/>
        </authorList>
    </citation>
    <scope>NUCLEOTIDE SEQUENCE [LARGE SCALE GENOMIC DNA]</scope>
</reference>
<feature type="region of interest" description="Disordered" evidence="9">
    <location>
        <begin position="1"/>
        <end position="27"/>
    </location>
</feature>
<proteinExistence type="predicted"/>
<keyword evidence="4" id="KW-0812">Transmembrane</keyword>
<accession>A0AAY4C5R2</accession>
<keyword evidence="11" id="KW-1185">Reference proteome</keyword>
<dbReference type="GO" id="GO:0005737">
    <property type="term" value="C:cytoplasm"/>
    <property type="evidence" value="ECO:0007669"/>
    <property type="project" value="UniProtKB-SubCell"/>
</dbReference>
<feature type="compositionally biased region" description="Basic and acidic residues" evidence="9">
    <location>
        <begin position="190"/>
        <end position="214"/>
    </location>
</feature>
<comment type="subcellular location">
    <subcellularLocation>
        <location evidence="2">Cytoplasm</location>
    </subcellularLocation>
    <subcellularLocation>
        <location evidence="1">Membrane</location>
        <topology evidence="1">Single-pass membrane protein</topology>
    </subcellularLocation>
</comment>
<feature type="coiled-coil region" evidence="8">
    <location>
        <begin position="457"/>
        <end position="484"/>
    </location>
</feature>
<evidence type="ECO:0000313" key="10">
    <source>
        <dbReference type="Ensembl" id="ENSDCDP00010028520.1"/>
    </source>
</evidence>
<name>A0AAY4C5R2_9TELE</name>
<keyword evidence="5" id="KW-1133">Transmembrane helix</keyword>
<evidence type="ECO:0000256" key="6">
    <source>
        <dbReference type="ARBA" id="ARBA00023054"/>
    </source>
</evidence>
<reference evidence="10" key="2">
    <citation type="submission" date="2025-08" db="UniProtKB">
        <authorList>
            <consortium name="Ensembl"/>
        </authorList>
    </citation>
    <scope>IDENTIFICATION</scope>
</reference>
<protein>
    <submittedName>
        <fullName evidence="10">Uncharacterized protein</fullName>
    </submittedName>
</protein>
<dbReference type="GeneTree" id="ENSGT00530000063722"/>
<feature type="region of interest" description="Disordered" evidence="9">
    <location>
        <begin position="40"/>
        <end position="78"/>
    </location>
</feature>
<keyword evidence="6 8" id="KW-0175">Coiled coil</keyword>
<evidence type="ECO:0000256" key="8">
    <source>
        <dbReference type="SAM" id="Coils"/>
    </source>
</evidence>
<dbReference type="Proteomes" id="UP000694580">
    <property type="component" value="Chromosome 16"/>
</dbReference>
<keyword evidence="3" id="KW-0963">Cytoplasm</keyword>
<dbReference type="Ensembl" id="ENSDCDT00010035292.1">
    <property type="protein sequence ID" value="ENSDCDP00010028520.1"/>
    <property type="gene ID" value="ENSDCDG00010018067.1"/>
</dbReference>
<evidence type="ECO:0000256" key="9">
    <source>
        <dbReference type="SAM" id="MobiDB-lite"/>
    </source>
</evidence>
<dbReference type="AlphaFoldDB" id="A0AAY4C5R2"/>
<feature type="compositionally biased region" description="Polar residues" evidence="9">
    <location>
        <begin position="68"/>
        <end position="78"/>
    </location>
</feature>
<evidence type="ECO:0000256" key="7">
    <source>
        <dbReference type="ARBA" id="ARBA00023136"/>
    </source>
</evidence>
<evidence type="ECO:0000256" key="5">
    <source>
        <dbReference type="ARBA" id="ARBA00022989"/>
    </source>
</evidence>
<feature type="region of interest" description="Disordered" evidence="9">
    <location>
        <begin position="600"/>
        <end position="633"/>
    </location>
</feature>
<reference evidence="10" key="3">
    <citation type="submission" date="2025-09" db="UniProtKB">
        <authorList>
            <consortium name="Ensembl"/>
        </authorList>
    </citation>
    <scope>IDENTIFICATION</scope>
</reference>
<feature type="compositionally biased region" description="Low complexity" evidence="9">
    <location>
        <begin position="146"/>
        <end position="163"/>
    </location>
</feature>
<evidence type="ECO:0000313" key="11">
    <source>
        <dbReference type="Proteomes" id="UP000694580"/>
    </source>
</evidence>
<dbReference type="GO" id="GO:0016020">
    <property type="term" value="C:membrane"/>
    <property type="evidence" value="ECO:0007669"/>
    <property type="project" value="UniProtKB-SubCell"/>
</dbReference>
<dbReference type="GO" id="GO:0019934">
    <property type="term" value="P:cGMP-mediated signaling"/>
    <property type="evidence" value="ECO:0007669"/>
    <property type="project" value="TreeGrafter"/>
</dbReference>
<evidence type="ECO:0000256" key="4">
    <source>
        <dbReference type="ARBA" id="ARBA00022692"/>
    </source>
</evidence>
<feature type="compositionally biased region" description="Polar residues" evidence="9">
    <location>
        <begin position="130"/>
        <end position="145"/>
    </location>
</feature>
<dbReference type="InterPro" id="IPR008677">
    <property type="entry name" value="MRVI1"/>
</dbReference>
<gene>
    <name evidence="10" type="primary">mrvi1</name>
</gene>
<feature type="region of interest" description="Disordered" evidence="9">
    <location>
        <begin position="127"/>
        <end position="240"/>
    </location>
</feature>
<evidence type="ECO:0000256" key="1">
    <source>
        <dbReference type="ARBA" id="ARBA00004167"/>
    </source>
</evidence>
<keyword evidence="7" id="KW-0472">Membrane</keyword>
<feature type="compositionally biased region" description="Low complexity" evidence="9">
    <location>
        <begin position="600"/>
        <end position="629"/>
    </location>
</feature>
<dbReference type="Pfam" id="PF05781">
    <property type="entry name" value="MRVI1"/>
    <property type="match status" value="2"/>
</dbReference>
<sequence>MPTLPEEENDSPEEVDSSSSSPTTYTPVESKVVNITLAAPSIILPRPAQSDNLPLDQTRPHSPRPRLSRTSASLGTPITTVDHKGHVIDLVKDQLPELQLSEKDRLKNLELLEEAKKVSDRFLTRRGRRSTCSLSDSPTALSPNLTPCSSPVPSRSSSTSVPPLTAAEVTEPTFPTSLTSLHLEVPSTHEQTDPNKPDQETIRHLEWKPSERRKVSSGTLSPRHTTPSSPHEPAASSCGVLTAVPEKRLKKAASGPEEAPSCWSLGSQASATGVAKPVPRANSQQAPCTAEIKTIGAFPPLMRAVSWDTVGSLAMMNGAQNLSSPQNEDSTFTFPEKARDPPFKSSGYKDFPVPPVNVQKLSKLREEHKLMRNQSISGSKLPDLKETAEQERVQCPPPGSPIDEEAREKADAMPNISDIMLRKLKLHRGLPGCAPPLSEKEVENAFVQLSLAFRNDNYTLETRLRQAERERNLTEENVEKELEESSAKPIFVLQRLAVRLSSRAEMVGAVRQEKRMNKATEVMMQYVENLKRTYEKDHAELMEFKKLANQNSNRCYGGSVDTGVPRASRSMSLTMGKALPRRRVSVAVVPKFNLLNIPGQTPATASPAQPPITSLSSPPTRLSRSGPGSWDRMTEPELRASQLAALCDRVAQQENRFGSLSQEVRFLRQRLHEMTVAHREHEAASAAQSPRPPAVPEPSLPLLTALSLIFELQPSRYPSARSRIALLFTRLGGPAANQLTQFGVPLIFRIRGGIENHLLPSGRCGRRRVASLPSVPGFLICQPVYRQIPDPGCKDSAGRPRPPDDVL</sequence>
<dbReference type="PANTHER" id="PTHR15352">
    <property type="entry name" value="LYMPHOID-RESTRICTED MEMBRANE PROTEIN, JAW1"/>
    <property type="match status" value="1"/>
</dbReference>
<feature type="compositionally biased region" description="Low complexity" evidence="9">
    <location>
        <begin position="17"/>
        <end position="27"/>
    </location>
</feature>
<organism evidence="10 11">
    <name type="scientific">Denticeps clupeoides</name>
    <name type="common">denticle herring</name>
    <dbReference type="NCBI Taxonomy" id="299321"/>
    <lineage>
        <taxon>Eukaryota</taxon>
        <taxon>Metazoa</taxon>
        <taxon>Chordata</taxon>
        <taxon>Craniata</taxon>
        <taxon>Vertebrata</taxon>
        <taxon>Euteleostomi</taxon>
        <taxon>Actinopterygii</taxon>
        <taxon>Neopterygii</taxon>
        <taxon>Teleostei</taxon>
        <taxon>Clupei</taxon>
        <taxon>Clupeiformes</taxon>
        <taxon>Denticipitoidei</taxon>
        <taxon>Denticipitidae</taxon>
        <taxon>Denticeps</taxon>
    </lineage>
</organism>
<dbReference type="PANTHER" id="PTHR15352:SF2">
    <property type="entry name" value="INOSITOL 1,4,5-TRIPHOSPHATE RECEPTOR ASSOCIATED 1"/>
    <property type="match status" value="1"/>
</dbReference>
<feature type="compositionally biased region" description="Polar residues" evidence="9">
    <location>
        <begin position="216"/>
        <end position="229"/>
    </location>
</feature>
<evidence type="ECO:0000256" key="3">
    <source>
        <dbReference type="ARBA" id="ARBA00022490"/>
    </source>
</evidence>
<feature type="region of interest" description="Disordered" evidence="9">
    <location>
        <begin position="387"/>
        <end position="408"/>
    </location>
</feature>